<dbReference type="InterPro" id="IPR008278">
    <property type="entry name" value="4-PPantetheinyl_Trfase_dom"/>
</dbReference>
<protein>
    <submittedName>
        <fullName evidence="3">4'-phosphopantetheinyl transferase superfamily protein</fullName>
    </submittedName>
</protein>
<dbReference type="Proteomes" id="UP001597344">
    <property type="component" value="Unassembled WGS sequence"/>
</dbReference>
<evidence type="ECO:0000259" key="2">
    <source>
        <dbReference type="Pfam" id="PF01648"/>
    </source>
</evidence>
<sequence>MIGNDIVDLQLAGIQSNWQRRGWLQKIFTLLEQKEIYNSSSPNLQVWKFWSMKEAAYKAHQRCFHHAPTFNPKKIECVSATSVCIEKYVYELATEFTKEYVYSIARSTGAYYYSEIFQAEINPREELKKLIRSSITKKDRLYFKKDINGIPNLYINGKCSKIPFSLTHHGDYSAYVMLS</sequence>
<comment type="caution">
    <text evidence="3">The sequence shown here is derived from an EMBL/GenBank/DDBJ whole genome shotgun (WGS) entry which is preliminary data.</text>
</comment>
<gene>
    <name evidence="3" type="ORF">ACFSJT_00235</name>
</gene>
<dbReference type="RefSeq" id="WP_378318155.1">
    <property type="nucleotide sequence ID" value="NZ_JBHUHY010000002.1"/>
</dbReference>
<organism evidence="3 4">
    <name type="scientific">Aquimarina celericrescens</name>
    <dbReference type="NCBI Taxonomy" id="1964542"/>
    <lineage>
        <taxon>Bacteria</taxon>
        <taxon>Pseudomonadati</taxon>
        <taxon>Bacteroidota</taxon>
        <taxon>Flavobacteriia</taxon>
        <taxon>Flavobacteriales</taxon>
        <taxon>Flavobacteriaceae</taxon>
        <taxon>Aquimarina</taxon>
    </lineage>
</organism>
<keyword evidence="4" id="KW-1185">Reference proteome</keyword>
<dbReference type="Gene3D" id="3.90.470.20">
    <property type="entry name" value="4'-phosphopantetheinyl transferase domain"/>
    <property type="match status" value="1"/>
</dbReference>
<dbReference type="InterPro" id="IPR037143">
    <property type="entry name" value="4-PPantetheinyl_Trfase_dom_sf"/>
</dbReference>
<dbReference type="EMBL" id="JBHUHY010000002">
    <property type="protein sequence ID" value="MFD2185202.1"/>
    <property type="molecule type" value="Genomic_DNA"/>
</dbReference>
<accession>A0ABW5ARX6</accession>
<name>A0ABW5ARX6_9FLAO</name>
<proteinExistence type="predicted"/>
<feature type="domain" description="4'-phosphopantetheinyl transferase" evidence="2">
    <location>
        <begin position="2"/>
        <end position="80"/>
    </location>
</feature>
<evidence type="ECO:0000313" key="3">
    <source>
        <dbReference type="EMBL" id="MFD2185202.1"/>
    </source>
</evidence>
<evidence type="ECO:0000313" key="4">
    <source>
        <dbReference type="Proteomes" id="UP001597344"/>
    </source>
</evidence>
<keyword evidence="1 3" id="KW-0808">Transferase</keyword>
<evidence type="ECO:0000256" key="1">
    <source>
        <dbReference type="ARBA" id="ARBA00022679"/>
    </source>
</evidence>
<dbReference type="GO" id="GO:0016740">
    <property type="term" value="F:transferase activity"/>
    <property type="evidence" value="ECO:0007669"/>
    <property type="project" value="UniProtKB-KW"/>
</dbReference>
<dbReference type="Pfam" id="PF01648">
    <property type="entry name" value="ACPS"/>
    <property type="match status" value="1"/>
</dbReference>
<dbReference type="SUPFAM" id="SSF56214">
    <property type="entry name" value="4'-phosphopantetheinyl transferase"/>
    <property type="match status" value="1"/>
</dbReference>
<reference evidence="4" key="1">
    <citation type="journal article" date="2019" name="Int. J. Syst. Evol. Microbiol.">
        <title>The Global Catalogue of Microorganisms (GCM) 10K type strain sequencing project: providing services to taxonomists for standard genome sequencing and annotation.</title>
        <authorList>
            <consortium name="The Broad Institute Genomics Platform"/>
            <consortium name="The Broad Institute Genome Sequencing Center for Infectious Disease"/>
            <person name="Wu L."/>
            <person name="Ma J."/>
        </authorList>
    </citation>
    <scope>NUCLEOTIDE SEQUENCE [LARGE SCALE GENOMIC DNA]</scope>
    <source>
        <strain evidence="4">DT92</strain>
    </source>
</reference>